<organism evidence="1 2">
    <name type="scientific">Pseudomonas protegens (strain DSM 19095 / LMG 27888 / CFBP 6595 / CHA0)</name>
    <dbReference type="NCBI Taxonomy" id="1124983"/>
    <lineage>
        <taxon>Bacteria</taxon>
        <taxon>Pseudomonadati</taxon>
        <taxon>Pseudomonadota</taxon>
        <taxon>Gammaproteobacteria</taxon>
        <taxon>Pseudomonadales</taxon>
        <taxon>Pseudomonadaceae</taxon>
        <taxon>Pseudomonas</taxon>
    </lineage>
</organism>
<evidence type="ECO:0000313" key="2">
    <source>
        <dbReference type="Proteomes" id="UP000013940"/>
    </source>
</evidence>
<evidence type="ECO:0000313" key="1">
    <source>
        <dbReference type="EMBL" id="AGL84594.1"/>
    </source>
</evidence>
<name>A0A2C9ELQ8_PSEPH</name>
<gene>
    <name evidence="1" type="ORF">PFLCHA0_c28240</name>
</gene>
<accession>A0A2C9ELQ8</accession>
<sequence length="234" mass="26105">MPATLRTCTPLFWSTDLGIDYGAPTLQLRDLLPVVGEQSSAFFQRQDGIVLGETLQLIWCPPLADLNGWNEQPSEIALSHLLHVRITGPAAEPPAPRHANHHGRLRYRFQVLSCQPLPEALRAQPLAPNAWHLPLISGEQGSCLTWDDIHECERAEVQGLIYLCAYGRYESYMEMFIEAVGEQLFGLLSVHLGPGGDDYQFGRRALEGAELRAIRRALDMARPLKDSQPGYLVP</sequence>
<dbReference type="GeneID" id="57475818"/>
<dbReference type="KEGG" id="pprc:PFLCHA0_c28240"/>
<reference evidence="2" key="1">
    <citation type="journal article" date="2014" name="Genome Announc.">
        <title>Full-genome sequence of the plant growth-promoting bacterium Pseudomonas protegens CHA0.</title>
        <authorList>
            <person name="Jousset A."/>
            <person name="Schuldes J."/>
            <person name="Keel C."/>
            <person name="Maurhofer M."/>
            <person name="Daniel R."/>
            <person name="Scheu S."/>
            <person name="Thuermer A."/>
        </authorList>
    </citation>
    <scope>NUCLEOTIDE SEQUENCE [LARGE SCALE GENOMIC DNA]</scope>
    <source>
        <strain evidence="2">DSM 19095 / LMG 27888 / CFBP 6595 / CHA0</strain>
    </source>
</reference>
<proteinExistence type="predicted"/>
<dbReference type="EMBL" id="CP003190">
    <property type="protein sequence ID" value="AGL84594.1"/>
    <property type="molecule type" value="Genomic_DNA"/>
</dbReference>
<dbReference type="RefSeq" id="WP_011061058.1">
    <property type="nucleotide sequence ID" value="NC_021237.1"/>
</dbReference>
<protein>
    <submittedName>
        <fullName evidence="1">Uncharacterized protein</fullName>
    </submittedName>
</protein>
<dbReference type="Proteomes" id="UP000013940">
    <property type="component" value="Chromosome"/>
</dbReference>
<dbReference type="HOGENOM" id="CLU_1198423_0_0_6"/>
<dbReference type="AlphaFoldDB" id="A0A2C9ELQ8"/>